<accession>A0A562JI39</accession>
<dbReference type="SUPFAM" id="SSF54197">
    <property type="entry name" value="HIT-like"/>
    <property type="match status" value="1"/>
</dbReference>
<proteinExistence type="predicted"/>
<dbReference type="Pfam" id="PF11969">
    <property type="entry name" value="DcpS_C"/>
    <property type="match status" value="1"/>
</dbReference>
<organism evidence="5 6">
    <name type="scientific">Sedimentibacter saalensis</name>
    <dbReference type="NCBI Taxonomy" id="130788"/>
    <lineage>
        <taxon>Bacteria</taxon>
        <taxon>Bacillati</taxon>
        <taxon>Bacillota</taxon>
        <taxon>Tissierellia</taxon>
        <taxon>Sedimentibacter</taxon>
    </lineage>
</organism>
<dbReference type="InterPro" id="IPR011146">
    <property type="entry name" value="HIT-like"/>
</dbReference>
<reference evidence="5 6" key="1">
    <citation type="submission" date="2019-07" db="EMBL/GenBank/DDBJ databases">
        <title>Genomic Encyclopedia of Type Strains, Phase I: the one thousand microbial genomes (KMG-I) project.</title>
        <authorList>
            <person name="Kyrpides N."/>
        </authorList>
    </citation>
    <scope>NUCLEOTIDE SEQUENCE [LARGE SCALE GENOMIC DNA]</scope>
    <source>
        <strain evidence="5 6">DSM 13558</strain>
    </source>
</reference>
<evidence type="ECO:0000313" key="5">
    <source>
        <dbReference type="EMBL" id="TWH82474.1"/>
    </source>
</evidence>
<feature type="short sequence motif" description="Histidine triad motif" evidence="2 3">
    <location>
        <begin position="97"/>
        <end position="101"/>
    </location>
</feature>
<protein>
    <submittedName>
        <fullName evidence="5">Histidine triad (HIT) family protein</fullName>
    </submittedName>
</protein>
<dbReference type="EMBL" id="VLKH01000002">
    <property type="protein sequence ID" value="TWH82474.1"/>
    <property type="molecule type" value="Genomic_DNA"/>
</dbReference>
<feature type="domain" description="HIT" evidence="4">
    <location>
        <begin position="4"/>
        <end position="113"/>
    </location>
</feature>
<dbReference type="CDD" id="cd01276">
    <property type="entry name" value="PKCI_related"/>
    <property type="match status" value="1"/>
</dbReference>
<evidence type="ECO:0000259" key="4">
    <source>
        <dbReference type="PROSITE" id="PS51084"/>
    </source>
</evidence>
<sequence>MDCIFCAIANKEIPSQIVFENDNLVAFRDLNPQAPVHILVVPKMHISSMNEITSENSHITAEIFEVINKIAEKENIKDSGYRVISNCGEDGCQSVKHLHFHLIGGKKLSETLS</sequence>
<gene>
    <name evidence="5" type="ORF">LY60_00774</name>
</gene>
<evidence type="ECO:0000313" key="6">
    <source>
        <dbReference type="Proteomes" id="UP000315343"/>
    </source>
</evidence>
<dbReference type="PROSITE" id="PS00892">
    <property type="entry name" value="HIT_1"/>
    <property type="match status" value="1"/>
</dbReference>
<feature type="active site" description="Tele-AMP-histidine intermediate" evidence="1">
    <location>
        <position position="99"/>
    </location>
</feature>
<evidence type="ECO:0000256" key="3">
    <source>
        <dbReference type="PROSITE-ProRule" id="PRU00464"/>
    </source>
</evidence>
<dbReference type="AlphaFoldDB" id="A0A562JI39"/>
<dbReference type="PANTHER" id="PTHR23089">
    <property type="entry name" value="HISTIDINE TRIAD HIT PROTEIN"/>
    <property type="match status" value="1"/>
</dbReference>
<evidence type="ECO:0000256" key="1">
    <source>
        <dbReference type="PIRSR" id="PIRSR601310-1"/>
    </source>
</evidence>
<dbReference type="Proteomes" id="UP000315343">
    <property type="component" value="Unassembled WGS sequence"/>
</dbReference>
<dbReference type="RefSeq" id="WP_145080204.1">
    <property type="nucleotide sequence ID" value="NZ_DAMBUX010000016.1"/>
</dbReference>
<comment type="caution">
    <text evidence="5">The sequence shown here is derived from an EMBL/GenBank/DDBJ whole genome shotgun (WGS) entry which is preliminary data.</text>
</comment>
<dbReference type="OrthoDB" id="9784774at2"/>
<dbReference type="PROSITE" id="PS51084">
    <property type="entry name" value="HIT_2"/>
    <property type="match status" value="1"/>
</dbReference>
<dbReference type="PRINTS" id="PR00332">
    <property type="entry name" value="HISTRIAD"/>
</dbReference>
<evidence type="ECO:0000256" key="2">
    <source>
        <dbReference type="PIRSR" id="PIRSR601310-3"/>
    </source>
</evidence>
<dbReference type="InterPro" id="IPR019808">
    <property type="entry name" value="Histidine_triad_CS"/>
</dbReference>
<dbReference type="Gene3D" id="3.30.428.10">
    <property type="entry name" value="HIT-like"/>
    <property type="match status" value="1"/>
</dbReference>
<dbReference type="InterPro" id="IPR036265">
    <property type="entry name" value="HIT-like_sf"/>
</dbReference>
<keyword evidence="6" id="KW-1185">Reference proteome</keyword>
<dbReference type="GO" id="GO:0003824">
    <property type="term" value="F:catalytic activity"/>
    <property type="evidence" value="ECO:0007669"/>
    <property type="project" value="InterPro"/>
</dbReference>
<dbReference type="InterPro" id="IPR001310">
    <property type="entry name" value="Histidine_triad_HIT"/>
</dbReference>
<name>A0A562JI39_9FIRM</name>